<evidence type="ECO:0000256" key="2">
    <source>
        <dbReference type="SAM" id="MobiDB-lite"/>
    </source>
</evidence>
<dbReference type="Proteomes" id="UP001565368">
    <property type="component" value="Unassembled WGS sequence"/>
</dbReference>
<feature type="region of interest" description="Disordered" evidence="2">
    <location>
        <begin position="207"/>
        <end position="236"/>
    </location>
</feature>
<gene>
    <name evidence="3" type="ORF">Q8F55_004935</name>
</gene>
<feature type="compositionally biased region" description="Basic and acidic residues" evidence="2">
    <location>
        <begin position="42"/>
        <end position="54"/>
    </location>
</feature>
<accession>A0ABR3Q0J3</accession>
<evidence type="ECO:0000313" key="3">
    <source>
        <dbReference type="EMBL" id="KAL1408132.1"/>
    </source>
</evidence>
<dbReference type="GeneID" id="95985978"/>
<feature type="region of interest" description="Disordered" evidence="2">
    <location>
        <begin position="1"/>
        <end position="113"/>
    </location>
</feature>
<dbReference type="RefSeq" id="XP_069208076.1">
    <property type="nucleotide sequence ID" value="XM_069353434.1"/>
</dbReference>
<evidence type="ECO:0000256" key="1">
    <source>
        <dbReference type="SAM" id="Coils"/>
    </source>
</evidence>
<feature type="compositionally biased region" description="Basic and acidic residues" evidence="2">
    <location>
        <begin position="207"/>
        <end position="216"/>
    </location>
</feature>
<evidence type="ECO:0000313" key="4">
    <source>
        <dbReference type="Proteomes" id="UP001565368"/>
    </source>
</evidence>
<organism evidence="3 4">
    <name type="scientific">Vanrija albida</name>
    <dbReference type="NCBI Taxonomy" id="181172"/>
    <lineage>
        <taxon>Eukaryota</taxon>
        <taxon>Fungi</taxon>
        <taxon>Dikarya</taxon>
        <taxon>Basidiomycota</taxon>
        <taxon>Agaricomycotina</taxon>
        <taxon>Tremellomycetes</taxon>
        <taxon>Trichosporonales</taxon>
        <taxon>Trichosporonaceae</taxon>
        <taxon>Vanrija</taxon>
    </lineage>
</organism>
<dbReference type="EMBL" id="JBBXJM010000004">
    <property type="protein sequence ID" value="KAL1408132.1"/>
    <property type="molecule type" value="Genomic_DNA"/>
</dbReference>
<name>A0ABR3Q0J3_9TREE</name>
<keyword evidence="1" id="KW-0175">Coiled coil</keyword>
<protein>
    <submittedName>
        <fullName evidence="3">Uncharacterized protein</fullName>
    </submittedName>
</protein>
<proteinExistence type="predicted"/>
<comment type="caution">
    <text evidence="3">The sequence shown here is derived from an EMBL/GenBank/DDBJ whole genome shotgun (WGS) entry which is preliminary data.</text>
</comment>
<feature type="coiled-coil region" evidence="1">
    <location>
        <begin position="264"/>
        <end position="319"/>
    </location>
</feature>
<reference evidence="3 4" key="1">
    <citation type="submission" date="2023-08" db="EMBL/GenBank/DDBJ databases">
        <title>Annotated Genome Sequence of Vanrija albida AlHP1.</title>
        <authorList>
            <person name="Herzog R."/>
        </authorList>
    </citation>
    <scope>NUCLEOTIDE SEQUENCE [LARGE SCALE GENOMIC DNA]</scope>
    <source>
        <strain evidence="3 4">AlHP1</strain>
    </source>
</reference>
<feature type="compositionally biased region" description="Low complexity" evidence="2">
    <location>
        <begin position="8"/>
        <end position="41"/>
    </location>
</feature>
<keyword evidence="4" id="KW-1185">Reference proteome</keyword>
<sequence>MSRRNDDGVGTTGASTSRTATSTAGATPSGGDAGGTASHPSDSPHRPPSEDAHTRASWAATLHWSPCASRPRARSRDYDDYSDDESTEYGAGGLGYNRENPARMADEDSEYGGYRDRWDDSGYRPYLRGRDTDYRPYRGGDDYRDYSGYRRWGTYDSDYRPSRTRYDNSHREGYGYLGRGCCYRHHAPDLEYLNSYDTYRRQIYGDDIRAQRRDDSSPAGRGADDMNPTSDNVNPRKLVEGLSQHSTQASRLAFSPEPDYKGRYNDARQARRLAEQQRRVAEVQRRDAEDRLSTAEVERRRMEDRLEDAERELKVWKDKVLASEDCLDITKVVRQELERPRF</sequence>